<dbReference type="PRINTS" id="PR00320">
    <property type="entry name" value="GPROTEINBRPT"/>
</dbReference>
<dbReference type="InterPro" id="IPR020472">
    <property type="entry name" value="WD40_PAC1"/>
</dbReference>
<accession>A0A1Y1ZLT2</accession>
<sequence length="1234" mass="137192">MRLLRRSGTGDFSLTPFSDDAIPPYAILSHTWGADTEEVTFDDLTNGTGKNKAGYEKIQFCREQAALDDLEYFWIDTCCINKADKPELSQAIKSMFRWYRNATRCYVYLSDVSTTSIPPNRKKNNEDYNPLLWESDFRKSRWFTRGWTLQELLAPCSVTFYSRERKRLGDKSSLGQHIHEITGIPTSALQGSLLSQFTVNERLSWREHRQTKLKEDMAYSLQGIFGVYVAPIYGEGAATAFKRLMGEIDKLENCIQHLRLTDPRDDKKRIEGTKGGLLDDSYRWILENSEFRQWRNDPQSRLLWIKGDPGKGKTMLLCGIINELSKSIRQTHQLSYFFCQATDSRINNATAVVRGLLYLLISQQPHLVSHIQKYDHAGKALFEDANAWVVLSEIFAHILQDLSLNSTYLAVDALDECVTDLPKVLDFIVLMSSISSRVKWIVSSRNEAYIEQKLQLNDSGIRLSLELKENAAQVSHAVHAYIDHCLSELPEIAHDQLLQDSVRDKMQQKANGTFLWVSLVIQELKKVPEGMMGWEARQILEEVPTDLKDVYRRMIEQITRLRSQYPELCRQVLSTVLATYRPLHLQELHVLSGLPTKVQNVNQATTAIVKMCGSFLTIREANVYIIHQSARDFLSKEAKHELVPYGIGNVHQSIFSRSLQVMSTTLRRDIYSLGALGFSAKNIKPPDLDPLAASRYSCIYWVNHLCDWKSNSSADHSITLQDIRAIDNFIREKYLYWLEALSLCKSISEGVVSMERLEAVIQVIHQSLNLIVKDARRFIMYHKLAIENSPLQTYASALVFSPKRSLIRDLFKKEEPKWITMKPAIGDAWGACLSTLEGHSETVRSVAFSHDSTRLASASDDCTVKIWDASSGACLSTLEGHSETVRSVAFSHDSTRLASASDDCTVKIWDASSGACLSTLEGHSGEVTSVAFSHDSTRLASASGDCTVKIWDASSGACLSTLEGHSGEVRSVAFSHDSTRLASASGDCTVKIWDASSGACLSTLEGHSQWVTSVAFSHDSTRLASASGDCTVKIWDASSGACLSTLEGHSQWVTSVAFSHDSTRLASASGDCTVKIWDASSGACLSTLEGHSQWVTSVAFSHDSTRLASASYDCTVKIWDASSGACLSTLDVGSALENISFDATGLYLYTTRGTISINATGLVSTPIAIDPQTPEYKGLGLSSDRTWITHDSKKLVWLPSEYRPMCLAAALGKTIGIGVGTGRVSIFEFQPNIG</sequence>
<dbReference type="CDD" id="cd00200">
    <property type="entry name" value="WD40"/>
    <property type="match status" value="1"/>
</dbReference>
<dbReference type="PROSITE" id="PS00678">
    <property type="entry name" value="WD_REPEATS_1"/>
    <property type="match status" value="7"/>
</dbReference>
<dbReference type="PROSITE" id="PS50837">
    <property type="entry name" value="NACHT"/>
    <property type="match status" value="1"/>
</dbReference>
<gene>
    <name evidence="5" type="ORF">BCR34DRAFT_484908</name>
</gene>
<dbReference type="SMART" id="SM00320">
    <property type="entry name" value="WD40"/>
    <property type="match status" value="7"/>
</dbReference>
<keyword evidence="1 3" id="KW-0853">WD repeat</keyword>
<dbReference type="SUPFAM" id="SSF50998">
    <property type="entry name" value="Quinoprotein alcohol dehydrogenase-like"/>
    <property type="match status" value="1"/>
</dbReference>
<dbReference type="InterPro" id="IPR001680">
    <property type="entry name" value="WD40_rpt"/>
</dbReference>
<dbReference type="AlphaFoldDB" id="A0A1Y1ZLT2"/>
<dbReference type="SUPFAM" id="SSF52540">
    <property type="entry name" value="P-loop containing nucleoside triphosphate hydrolases"/>
    <property type="match status" value="1"/>
</dbReference>
<dbReference type="InterPro" id="IPR027417">
    <property type="entry name" value="P-loop_NTPase"/>
</dbReference>
<dbReference type="Pfam" id="PF00400">
    <property type="entry name" value="WD40"/>
    <property type="match status" value="7"/>
</dbReference>
<evidence type="ECO:0000313" key="6">
    <source>
        <dbReference type="Proteomes" id="UP000193144"/>
    </source>
</evidence>
<protein>
    <submittedName>
        <fullName evidence="5">HET-D protein</fullName>
    </submittedName>
</protein>
<evidence type="ECO:0000259" key="4">
    <source>
        <dbReference type="PROSITE" id="PS50837"/>
    </source>
</evidence>
<evidence type="ECO:0000313" key="5">
    <source>
        <dbReference type="EMBL" id="ORY10967.1"/>
    </source>
</evidence>
<dbReference type="InterPro" id="IPR010730">
    <property type="entry name" value="HET"/>
</dbReference>
<dbReference type="InterPro" id="IPR007111">
    <property type="entry name" value="NACHT_NTPase"/>
</dbReference>
<feature type="domain" description="NACHT" evidence="4">
    <location>
        <begin position="301"/>
        <end position="471"/>
    </location>
</feature>
<feature type="repeat" description="WD" evidence="3">
    <location>
        <begin position="1046"/>
        <end position="1087"/>
    </location>
</feature>
<dbReference type="OrthoDB" id="538223at2759"/>
<feature type="repeat" description="WD" evidence="3">
    <location>
        <begin position="836"/>
        <end position="877"/>
    </location>
</feature>
<dbReference type="Gene3D" id="3.40.50.300">
    <property type="entry name" value="P-loop containing nucleotide triphosphate hydrolases"/>
    <property type="match status" value="1"/>
</dbReference>
<dbReference type="PANTHER" id="PTHR19848">
    <property type="entry name" value="WD40 REPEAT PROTEIN"/>
    <property type="match status" value="1"/>
</dbReference>
<keyword evidence="2" id="KW-0677">Repeat</keyword>
<evidence type="ECO:0000256" key="1">
    <source>
        <dbReference type="ARBA" id="ARBA00022574"/>
    </source>
</evidence>
<dbReference type="Pfam" id="PF06985">
    <property type="entry name" value="HET"/>
    <property type="match status" value="1"/>
</dbReference>
<dbReference type="InterPro" id="IPR019775">
    <property type="entry name" value="WD40_repeat_CS"/>
</dbReference>
<dbReference type="FunFam" id="3.40.50.300:FF:001638">
    <property type="entry name" value="NACHT and WD40 domain protein"/>
    <property type="match status" value="1"/>
</dbReference>
<dbReference type="STRING" id="1231657.A0A1Y1ZLT2"/>
<feature type="repeat" description="WD" evidence="3">
    <location>
        <begin position="1088"/>
        <end position="1129"/>
    </location>
</feature>
<dbReference type="PROSITE" id="PS50294">
    <property type="entry name" value="WD_REPEATS_REGION"/>
    <property type="match status" value="7"/>
</dbReference>
<feature type="repeat" description="WD" evidence="3">
    <location>
        <begin position="920"/>
        <end position="961"/>
    </location>
</feature>
<dbReference type="InterPro" id="IPR011047">
    <property type="entry name" value="Quinoprotein_ADH-like_sf"/>
</dbReference>
<proteinExistence type="predicted"/>
<feature type="repeat" description="WD" evidence="3">
    <location>
        <begin position="1004"/>
        <end position="1045"/>
    </location>
</feature>
<reference evidence="5 6" key="1">
    <citation type="submission" date="2016-07" db="EMBL/GenBank/DDBJ databases">
        <title>Pervasive Adenine N6-methylation of Active Genes in Fungi.</title>
        <authorList>
            <consortium name="DOE Joint Genome Institute"/>
            <person name="Mondo S.J."/>
            <person name="Dannebaum R.O."/>
            <person name="Kuo R.C."/>
            <person name="Labutti K."/>
            <person name="Haridas S."/>
            <person name="Kuo A."/>
            <person name="Salamov A."/>
            <person name="Ahrendt S.R."/>
            <person name="Lipzen A."/>
            <person name="Sullivan W."/>
            <person name="Andreopoulos W.B."/>
            <person name="Clum A."/>
            <person name="Lindquist E."/>
            <person name="Daum C."/>
            <person name="Ramamoorthy G.K."/>
            <person name="Gryganskyi A."/>
            <person name="Culley D."/>
            <person name="Magnuson J.K."/>
            <person name="James T.Y."/>
            <person name="O'Malley M.A."/>
            <person name="Stajich J.E."/>
            <person name="Spatafora J.W."/>
            <person name="Visel A."/>
            <person name="Grigoriev I.V."/>
        </authorList>
    </citation>
    <scope>NUCLEOTIDE SEQUENCE [LARGE SCALE GENOMIC DNA]</scope>
    <source>
        <strain evidence="5 6">CBS 115471</strain>
    </source>
</reference>
<feature type="repeat" description="WD" evidence="3">
    <location>
        <begin position="878"/>
        <end position="919"/>
    </location>
</feature>
<comment type="caution">
    <text evidence="5">The sequence shown here is derived from an EMBL/GenBank/DDBJ whole genome shotgun (WGS) entry which is preliminary data.</text>
</comment>
<dbReference type="Proteomes" id="UP000193144">
    <property type="component" value="Unassembled WGS sequence"/>
</dbReference>
<dbReference type="Pfam" id="PF24883">
    <property type="entry name" value="NPHP3_N"/>
    <property type="match status" value="1"/>
</dbReference>
<evidence type="ECO:0000256" key="2">
    <source>
        <dbReference type="ARBA" id="ARBA00022737"/>
    </source>
</evidence>
<organism evidence="5 6">
    <name type="scientific">Clohesyomyces aquaticus</name>
    <dbReference type="NCBI Taxonomy" id="1231657"/>
    <lineage>
        <taxon>Eukaryota</taxon>
        <taxon>Fungi</taxon>
        <taxon>Dikarya</taxon>
        <taxon>Ascomycota</taxon>
        <taxon>Pezizomycotina</taxon>
        <taxon>Dothideomycetes</taxon>
        <taxon>Pleosporomycetidae</taxon>
        <taxon>Pleosporales</taxon>
        <taxon>Lindgomycetaceae</taxon>
        <taxon>Clohesyomyces</taxon>
    </lineage>
</organism>
<feature type="repeat" description="WD" evidence="3">
    <location>
        <begin position="962"/>
        <end position="1003"/>
    </location>
</feature>
<dbReference type="EMBL" id="MCFA01000066">
    <property type="protein sequence ID" value="ORY10967.1"/>
    <property type="molecule type" value="Genomic_DNA"/>
</dbReference>
<dbReference type="PANTHER" id="PTHR19848:SF8">
    <property type="entry name" value="F-BOX AND WD REPEAT DOMAIN CONTAINING 7"/>
    <property type="match status" value="1"/>
</dbReference>
<dbReference type="PROSITE" id="PS50082">
    <property type="entry name" value="WD_REPEATS_2"/>
    <property type="match status" value="7"/>
</dbReference>
<keyword evidence="6" id="KW-1185">Reference proteome</keyword>
<dbReference type="InterPro" id="IPR015943">
    <property type="entry name" value="WD40/YVTN_repeat-like_dom_sf"/>
</dbReference>
<evidence type="ECO:0000256" key="3">
    <source>
        <dbReference type="PROSITE-ProRule" id="PRU00221"/>
    </source>
</evidence>
<dbReference type="InterPro" id="IPR056884">
    <property type="entry name" value="NPHP3-like_N"/>
</dbReference>
<name>A0A1Y1ZLT2_9PLEO</name>
<dbReference type="Gene3D" id="2.130.10.10">
    <property type="entry name" value="YVTN repeat-like/Quinoprotein amine dehydrogenase"/>
    <property type="match status" value="4"/>
</dbReference>